<keyword evidence="3" id="KW-1185">Reference proteome</keyword>
<sequence>MRPAASEACHPLAGRALDTSRSWLAQHQSISIVARDRGDGYGEAITKALPDAEQVADRWHPKEISSRAFLDSVSRSMRQIRQTVGSNVVDPKLLTYAEKLQHEGYLRRQETNEAIRELSKKGRPHSADRAANRS</sequence>
<evidence type="ECO:0000259" key="1">
    <source>
        <dbReference type="Pfam" id="PF01610"/>
    </source>
</evidence>
<gene>
    <name evidence="2" type="ORF">B0E33_10425</name>
</gene>
<evidence type="ECO:0000313" key="2">
    <source>
        <dbReference type="EMBL" id="AQQ03953.1"/>
    </source>
</evidence>
<dbReference type="Pfam" id="PF01610">
    <property type="entry name" value="DDE_Tnp_ISL3"/>
    <property type="match status" value="1"/>
</dbReference>
<name>A0ABM6I144_9HYPH</name>
<dbReference type="InterPro" id="IPR002560">
    <property type="entry name" value="Transposase_DDE"/>
</dbReference>
<reference evidence="2 3" key="1">
    <citation type="submission" date="2017-02" db="EMBL/GenBank/DDBJ databases">
        <authorList>
            <person name="Jeong S."/>
        </authorList>
    </citation>
    <scope>NUCLEOTIDE SEQUENCE [LARGE SCALE GENOMIC DNA]</scope>
    <source>
        <strain evidence="2 3">RMAR6-6</strain>
    </source>
</reference>
<evidence type="ECO:0000313" key="3">
    <source>
        <dbReference type="Proteomes" id="UP000188174"/>
    </source>
</evidence>
<dbReference type="EMBL" id="CP019630">
    <property type="protein sequence ID" value="AQQ03953.1"/>
    <property type="molecule type" value="Genomic_DNA"/>
</dbReference>
<protein>
    <recommendedName>
        <fullName evidence="1">Transposase IS204/IS1001/IS1096/IS1165 DDE domain-containing protein</fullName>
    </recommendedName>
</protein>
<accession>A0ABM6I144</accession>
<dbReference type="Proteomes" id="UP000188174">
    <property type="component" value="Chromosome"/>
</dbReference>
<proteinExistence type="predicted"/>
<organism evidence="2 3">
    <name type="scientific">Roseibium algicola</name>
    <dbReference type="NCBI Taxonomy" id="2857014"/>
    <lineage>
        <taxon>Bacteria</taxon>
        <taxon>Pseudomonadati</taxon>
        <taxon>Pseudomonadota</taxon>
        <taxon>Alphaproteobacteria</taxon>
        <taxon>Hyphomicrobiales</taxon>
        <taxon>Stappiaceae</taxon>
        <taxon>Roseibium</taxon>
    </lineage>
</organism>
<feature type="domain" description="Transposase IS204/IS1001/IS1096/IS1165 DDE" evidence="1">
    <location>
        <begin position="12"/>
        <end position="100"/>
    </location>
</feature>